<name>A0ABP8MYE1_9BACT</name>
<dbReference type="EMBL" id="BAABHD010000029">
    <property type="protein sequence ID" value="GAA4457415.1"/>
    <property type="molecule type" value="Genomic_DNA"/>
</dbReference>
<accession>A0ABP8MYE1</accession>
<evidence type="ECO:0000259" key="2">
    <source>
        <dbReference type="Pfam" id="PF02517"/>
    </source>
</evidence>
<comment type="caution">
    <text evidence="3">The sequence shown here is derived from an EMBL/GenBank/DDBJ whole genome shotgun (WGS) entry which is preliminary data.</text>
</comment>
<reference evidence="4" key="1">
    <citation type="journal article" date="2019" name="Int. J. Syst. Evol. Microbiol.">
        <title>The Global Catalogue of Microorganisms (GCM) 10K type strain sequencing project: providing services to taxonomists for standard genome sequencing and annotation.</title>
        <authorList>
            <consortium name="The Broad Institute Genomics Platform"/>
            <consortium name="The Broad Institute Genome Sequencing Center for Infectious Disease"/>
            <person name="Wu L."/>
            <person name="Ma J."/>
        </authorList>
    </citation>
    <scope>NUCLEOTIDE SEQUENCE [LARGE SCALE GENOMIC DNA]</scope>
    <source>
        <strain evidence="4">JCM 17927</strain>
    </source>
</reference>
<keyword evidence="4" id="KW-1185">Reference proteome</keyword>
<evidence type="ECO:0000256" key="1">
    <source>
        <dbReference type="SAM" id="Phobius"/>
    </source>
</evidence>
<feature type="transmembrane region" description="Helical" evidence="1">
    <location>
        <begin position="20"/>
        <end position="45"/>
    </location>
</feature>
<dbReference type="Pfam" id="PF02517">
    <property type="entry name" value="Rce1-like"/>
    <property type="match status" value="1"/>
</dbReference>
<dbReference type="Proteomes" id="UP001501175">
    <property type="component" value="Unassembled WGS sequence"/>
</dbReference>
<dbReference type="PANTHER" id="PTHR43592:SF15">
    <property type="entry name" value="CAAX AMINO TERMINAL PROTEASE FAMILY PROTEIN"/>
    <property type="match status" value="1"/>
</dbReference>
<feature type="transmembrane region" description="Helical" evidence="1">
    <location>
        <begin position="286"/>
        <end position="306"/>
    </location>
</feature>
<dbReference type="RefSeq" id="WP_345244473.1">
    <property type="nucleotide sequence ID" value="NZ_BAABHD010000029.1"/>
</dbReference>
<proteinExistence type="predicted"/>
<feature type="transmembrane region" description="Helical" evidence="1">
    <location>
        <begin position="210"/>
        <end position="232"/>
    </location>
</feature>
<feature type="transmembrane region" description="Helical" evidence="1">
    <location>
        <begin position="71"/>
        <end position="97"/>
    </location>
</feature>
<feature type="transmembrane region" description="Helical" evidence="1">
    <location>
        <begin position="176"/>
        <end position="198"/>
    </location>
</feature>
<keyword evidence="1" id="KW-0472">Membrane</keyword>
<keyword evidence="1" id="KW-1133">Transmembrane helix</keyword>
<feature type="domain" description="CAAX prenyl protease 2/Lysostaphin resistance protein A-like" evidence="2">
    <location>
        <begin position="176"/>
        <end position="263"/>
    </location>
</feature>
<evidence type="ECO:0000313" key="4">
    <source>
        <dbReference type="Proteomes" id="UP001501175"/>
    </source>
</evidence>
<feature type="transmembrane region" description="Helical" evidence="1">
    <location>
        <begin position="252"/>
        <end position="274"/>
    </location>
</feature>
<evidence type="ECO:0000313" key="3">
    <source>
        <dbReference type="EMBL" id="GAA4457415.1"/>
    </source>
</evidence>
<dbReference type="InterPro" id="IPR003675">
    <property type="entry name" value="Rce1/LyrA-like_dom"/>
</dbReference>
<dbReference type="PANTHER" id="PTHR43592">
    <property type="entry name" value="CAAX AMINO TERMINAL PROTEASE"/>
    <property type="match status" value="1"/>
</dbReference>
<keyword evidence="1" id="KW-0812">Transmembrane</keyword>
<protein>
    <recommendedName>
        <fullName evidence="2">CAAX prenyl protease 2/Lysostaphin resistance protein A-like domain-containing protein</fullName>
    </recommendedName>
</protein>
<feature type="transmembrane region" description="Helical" evidence="1">
    <location>
        <begin position="109"/>
        <end position="134"/>
    </location>
</feature>
<sequence length="320" mass="35910">MQPVPTDLRTTPEPHPLRTLLLLTGFVILGMSLGSLIAALVVVALSSTGGDTSLTNLAALLQNPAAYPNGWYILMTVQGISHACTFLLPCLAYWYLIDRRRWSDFNTRPLVTVSALGLVVLLVIAFMPFNGLIIEWNQQLKLPETLAPVEQWMRRKEDELANLTKYLTSFRTTGQLTVAMLVIAVLPAIGEELLFRGILQRKFVAWTRNVHAGIWLAAFIFSAIHVQFYGFIPRVLLGAMFGYLYAWSGNLWVPILAHFINNGFTVLMVFMYHQKLTSIDIENTKTVPLLGALVSLVFSAIILVYFRRVNQRPSNAQPYV</sequence>
<gene>
    <name evidence="3" type="ORF">GCM10023189_28060</name>
</gene>
<organism evidence="3 4">
    <name type="scientific">Nibrella saemangeumensis</name>
    <dbReference type="NCBI Taxonomy" id="1084526"/>
    <lineage>
        <taxon>Bacteria</taxon>
        <taxon>Pseudomonadati</taxon>
        <taxon>Bacteroidota</taxon>
        <taxon>Cytophagia</taxon>
        <taxon>Cytophagales</taxon>
        <taxon>Spirosomataceae</taxon>
        <taxon>Nibrella</taxon>
    </lineage>
</organism>